<dbReference type="EMBL" id="MBDN02000114">
    <property type="protein sequence ID" value="RLN80286.1"/>
    <property type="molecule type" value="Genomic_DNA"/>
</dbReference>
<comment type="caution">
    <text evidence="4">The sequence shown here is derived from an EMBL/GenBank/DDBJ whole genome shotgun (WGS) entry which is preliminary data.</text>
</comment>
<reference evidence="2" key="3">
    <citation type="submission" date="2020-06" db="EMBL/GenBank/DDBJ databases">
        <authorList>
            <person name="Studholme D.J."/>
        </authorList>
    </citation>
    <scope>NUCLEOTIDE SEQUENCE</scope>
    <source>
        <strain evidence="2">NZFS 2646</strain>
        <strain evidence="3">NZFS 3630</strain>
    </source>
</reference>
<accession>A0A3R7K2S5</accession>
<evidence type="ECO:0000313" key="5">
    <source>
        <dbReference type="EMBL" id="RLN80286.1"/>
    </source>
</evidence>
<reference evidence="6 7" key="2">
    <citation type="submission" date="2018-07" db="EMBL/GenBank/DDBJ databases">
        <title>Genome sequencing of oomycete isolates from Chile give support for New Zealand origin for Phytophthora kernoviae and make available the first Nothophytophthora sp. genome.</title>
        <authorList>
            <person name="Studholme D.J."/>
            <person name="Sanfuentes E."/>
            <person name="Panda P."/>
            <person name="Hill R."/>
            <person name="Sambles C."/>
            <person name="Grant M."/>
            <person name="Williams N.M."/>
            <person name="Mcdougal R.L."/>
        </authorList>
    </citation>
    <scope>NUCLEOTIDE SEQUENCE [LARGE SCALE GENOMIC DNA]</scope>
    <source>
        <strain evidence="4">Chile2</strain>
        <strain evidence="5">Chile4</strain>
    </source>
</reference>
<protein>
    <submittedName>
        <fullName evidence="4">Uncharacterized protein</fullName>
    </submittedName>
</protein>
<keyword evidence="6" id="KW-1185">Reference proteome</keyword>
<proteinExistence type="predicted"/>
<dbReference type="AlphaFoldDB" id="A0A3R7K2S5"/>
<gene>
    <name evidence="4" type="ORF">BBI17_004497</name>
    <name evidence="5" type="ORF">BBO99_00004626</name>
    <name evidence="2" type="ORF">JM16_004129</name>
    <name evidence="3" type="ORF">JM18_003656</name>
</gene>
<evidence type="ECO:0000313" key="4">
    <source>
        <dbReference type="EMBL" id="RLN46361.1"/>
    </source>
</evidence>
<feature type="region of interest" description="Disordered" evidence="1">
    <location>
        <begin position="28"/>
        <end position="79"/>
    </location>
</feature>
<evidence type="ECO:0000256" key="1">
    <source>
        <dbReference type="SAM" id="MobiDB-lite"/>
    </source>
</evidence>
<dbReference type="EMBL" id="JPWU03000083">
    <property type="protein sequence ID" value="KAG2527264.1"/>
    <property type="molecule type" value="Genomic_DNA"/>
</dbReference>
<sequence>MAPLAEAEAATPPSPVMEEATVLKQKTIEEPQEPQVEALCEEDTVLKTDSEQDKTTKETEDNQATEQNATAASEEVQEPAKKRVRFDVADVVEFEPTMWTATVSSEGVPIGMSIDVRRRTKRPLETYESERVDQRVNREEYMDLGYLEPEERLDILENAGHSISIINHVERDTLRINRERWESNEYDLMYQYGLGEVPLMEDGDMEMMQQDDDTMHVDDSSEDDFFFGGSYRNMLIDSDMRFAMEDMDAYDAINTHTYDDLSVDYASDCILGDDESSDENNELPYAVDSFDSPLSCDLLEMGTSPSDVSAPSACLLAAATSTSCAQSAAVASSTNTASISTETTAPAVPVEAAQAVVAV</sequence>
<evidence type="ECO:0000313" key="6">
    <source>
        <dbReference type="Proteomes" id="UP000285624"/>
    </source>
</evidence>
<dbReference type="Proteomes" id="UP000285883">
    <property type="component" value="Unassembled WGS sequence"/>
</dbReference>
<feature type="compositionally biased region" description="Polar residues" evidence="1">
    <location>
        <begin position="62"/>
        <end position="71"/>
    </location>
</feature>
<dbReference type="EMBL" id="JPWV03000090">
    <property type="protein sequence ID" value="KAG2525592.1"/>
    <property type="molecule type" value="Genomic_DNA"/>
</dbReference>
<evidence type="ECO:0000313" key="7">
    <source>
        <dbReference type="Proteomes" id="UP000285883"/>
    </source>
</evidence>
<feature type="compositionally biased region" description="Basic and acidic residues" evidence="1">
    <location>
        <begin position="44"/>
        <end position="60"/>
    </location>
</feature>
<reference evidence="2" key="1">
    <citation type="journal article" date="2015" name="Genom Data">
        <title>Genome sequences of six Phytophthora species associated with forests in New Zealand.</title>
        <authorList>
            <person name="Studholme D.J."/>
            <person name="McDougal R.L."/>
            <person name="Sambles C."/>
            <person name="Hansen E."/>
            <person name="Hardy G."/>
            <person name="Grant M."/>
            <person name="Ganley R.J."/>
            <person name="Williams N.M."/>
        </authorList>
    </citation>
    <scope>NUCLEOTIDE SEQUENCE</scope>
    <source>
        <strain evidence="2">NZFS 2646</strain>
        <strain evidence="3">NZFS 3630</strain>
    </source>
</reference>
<dbReference type="Proteomes" id="UP000285624">
    <property type="component" value="Unassembled WGS sequence"/>
</dbReference>
<dbReference type="Proteomes" id="UP000792063">
    <property type="component" value="Unassembled WGS sequence"/>
</dbReference>
<dbReference type="EMBL" id="MAYM02000054">
    <property type="protein sequence ID" value="RLN46361.1"/>
    <property type="molecule type" value="Genomic_DNA"/>
</dbReference>
<evidence type="ECO:0000313" key="2">
    <source>
        <dbReference type="EMBL" id="KAG2525592.1"/>
    </source>
</evidence>
<dbReference type="Proteomes" id="UP000785171">
    <property type="component" value="Unassembled WGS sequence"/>
</dbReference>
<name>A0A3R7K2S5_9STRA</name>
<evidence type="ECO:0000313" key="3">
    <source>
        <dbReference type="EMBL" id="KAG2527264.1"/>
    </source>
</evidence>
<organism evidence="4 7">
    <name type="scientific">Phytophthora kernoviae</name>
    <dbReference type="NCBI Taxonomy" id="325452"/>
    <lineage>
        <taxon>Eukaryota</taxon>
        <taxon>Sar</taxon>
        <taxon>Stramenopiles</taxon>
        <taxon>Oomycota</taxon>
        <taxon>Peronosporomycetes</taxon>
        <taxon>Peronosporales</taxon>
        <taxon>Peronosporaceae</taxon>
        <taxon>Phytophthora</taxon>
    </lineage>
</organism>